<proteinExistence type="predicted"/>
<dbReference type="Gene3D" id="3.30.420.40">
    <property type="match status" value="2"/>
</dbReference>
<feature type="domain" description="ATPase BadF/BadG/BcrA/BcrD type" evidence="1">
    <location>
        <begin position="9"/>
        <end position="256"/>
    </location>
</feature>
<accession>A0A7X5J8P1</accession>
<dbReference type="GO" id="GO:0016301">
    <property type="term" value="F:kinase activity"/>
    <property type="evidence" value="ECO:0007669"/>
    <property type="project" value="UniProtKB-KW"/>
</dbReference>
<evidence type="ECO:0000313" key="3">
    <source>
        <dbReference type="Proteomes" id="UP000586722"/>
    </source>
</evidence>
<dbReference type="InterPro" id="IPR002731">
    <property type="entry name" value="ATPase_BadF"/>
</dbReference>
<dbReference type="PANTHER" id="PTHR43190">
    <property type="entry name" value="N-ACETYL-D-GLUCOSAMINE KINASE"/>
    <property type="match status" value="1"/>
</dbReference>
<organism evidence="2 3">
    <name type="scientific">Pannonibacter tanglangensis</name>
    <dbReference type="NCBI Taxonomy" id="2750084"/>
    <lineage>
        <taxon>Bacteria</taxon>
        <taxon>Pseudomonadati</taxon>
        <taxon>Pseudomonadota</taxon>
        <taxon>Alphaproteobacteria</taxon>
        <taxon>Hyphomicrobiales</taxon>
        <taxon>Stappiaceae</taxon>
        <taxon>Pannonibacter</taxon>
    </lineage>
</organism>
<comment type="caution">
    <text evidence="2">The sequence shown here is derived from an EMBL/GenBank/DDBJ whole genome shotgun (WGS) entry which is preliminary data.</text>
</comment>
<protein>
    <submittedName>
        <fullName evidence="2">N-acetylglucosamine kinase</fullName>
    </submittedName>
</protein>
<dbReference type="PANTHER" id="PTHR43190:SF3">
    <property type="entry name" value="N-ACETYL-D-GLUCOSAMINE KINASE"/>
    <property type="match status" value="1"/>
</dbReference>
<dbReference type="SUPFAM" id="SSF53067">
    <property type="entry name" value="Actin-like ATPase domain"/>
    <property type="match status" value="2"/>
</dbReference>
<evidence type="ECO:0000313" key="2">
    <source>
        <dbReference type="EMBL" id="NBN77460.1"/>
    </source>
</evidence>
<keyword evidence="2" id="KW-0808">Transferase</keyword>
<sequence>MTTTPQFYLGVDGGGTGCRARITDAAGRTLGEGSAGPATTRIGIAAAWQSIQTAVAGAAAMAALPASALATMDAGIGLAGLSRRGALEALNALPNPFRSRRFISDAAAACLGAHSGQDGAIVIVGTGSIGVGFLAGRHVRVGGYGFPVSDEGSGADLGLKALQQALRAHDGRIAETPLLAALLDRFNRDPMEIIGWMDRATATDYATLAPEVLSHADQGDDAARTLIRQAAGAIDGLARALLACGAERLTLLGGLAAPLEPWVAPEVRCRLKPADGDAVAGALHLARSPATAGG</sequence>
<keyword evidence="2" id="KW-0418">Kinase</keyword>
<keyword evidence="3" id="KW-1185">Reference proteome</keyword>
<dbReference type="RefSeq" id="WP_161707926.1">
    <property type="nucleotide sequence ID" value="NZ_JAABLQ010000001.1"/>
</dbReference>
<gene>
    <name evidence="2" type="ORF">GWI72_04175</name>
</gene>
<reference evidence="3" key="1">
    <citation type="submission" date="2020-01" db="EMBL/GenBank/DDBJ databases">
        <authorList>
            <person name="Fang Y."/>
            <person name="Sun R."/>
            <person name="Nie L."/>
            <person name="He J."/>
            <person name="Hao L."/>
            <person name="Wang L."/>
            <person name="Su S."/>
            <person name="Lv E."/>
            <person name="Zhang Z."/>
            <person name="Xie R."/>
            <person name="Liu H."/>
        </authorList>
    </citation>
    <scope>NUCLEOTIDE SEQUENCE [LARGE SCALE GENOMIC DNA]</scope>
    <source>
        <strain evidence="3">XCT-53</strain>
    </source>
</reference>
<dbReference type="InterPro" id="IPR052519">
    <property type="entry name" value="Euk-type_GlcNAc_Kinase"/>
</dbReference>
<name>A0A7X5J8P1_9HYPH</name>
<dbReference type="EMBL" id="JAABLQ010000001">
    <property type="protein sequence ID" value="NBN77460.1"/>
    <property type="molecule type" value="Genomic_DNA"/>
</dbReference>
<dbReference type="AlphaFoldDB" id="A0A7X5J8P1"/>
<dbReference type="Proteomes" id="UP000586722">
    <property type="component" value="Unassembled WGS sequence"/>
</dbReference>
<dbReference type="Pfam" id="PF01869">
    <property type="entry name" value="BcrAD_BadFG"/>
    <property type="match status" value="1"/>
</dbReference>
<dbReference type="InterPro" id="IPR043129">
    <property type="entry name" value="ATPase_NBD"/>
</dbReference>
<dbReference type="CDD" id="cd24082">
    <property type="entry name" value="ASKHA_NBD_GspK-like"/>
    <property type="match status" value="1"/>
</dbReference>
<evidence type="ECO:0000259" key="1">
    <source>
        <dbReference type="Pfam" id="PF01869"/>
    </source>
</evidence>